<dbReference type="EMBL" id="AWWV01010699">
    <property type="protein sequence ID" value="OMO77704.1"/>
    <property type="molecule type" value="Genomic_DNA"/>
</dbReference>
<dbReference type="AlphaFoldDB" id="A0A1R3I570"/>
<evidence type="ECO:0000259" key="4">
    <source>
        <dbReference type="Pfam" id="PF04927"/>
    </source>
</evidence>
<accession>A0A1R3I570</accession>
<evidence type="ECO:0000256" key="1">
    <source>
        <dbReference type="ARBA" id="ARBA00010733"/>
    </source>
</evidence>
<dbReference type="STRING" id="210143.A0A1R3I570"/>
<comment type="similarity">
    <text evidence="1">Belongs to the LEA type SMP family.</text>
</comment>
<dbReference type="OrthoDB" id="2014755at2759"/>
<dbReference type="OMA" id="ADHTVCE"/>
<feature type="domain" description="SMP" evidence="4">
    <location>
        <begin position="23"/>
        <end position="77"/>
    </location>
</feature>
<feature type="domain" description="SMP" evidence="4">
    <location>
        <begin position="164"/>
        <end position="223"/>
    </location>
</feature>
<gene>
    <name evidence="5" type="ORF">CCACVL1_14896</name>
</gene>
<evidence type="ECO:0000313" key="5">
    <source>
        <dbReference type="EMBL" id="OMO77704.1"/>
    </source>
</evidence>
<keyword evidence="6" id="KW-1185">Reference proteome</keyword>
<feature type="compositionally biased region" description="Basic and acidic residues" evidence="3">
    <location>
        <begin position="251"/>
        <end position="268"/>
    </location>
</feature>
<evidence type="ECO:0000256" key="3">
    <source>
        <dbReference type="SAM" id="MobiDB-lite"/>
    </source>
</evidence>
<dbReference type="Proteomes" id="UP000188268">
    <property type="component" value="Unassembled WGS sequence"/>
</dbReference>
<sequence length="292" mass="30382">MSQSQPRRPQADQASESDQDIAIRYGDVFDVTGGLESKPIAPRDADTMRNTENQVLGLTPKEGAGVVMQAAANLNESAGVVRHNQGNEMVDREGVAVSTSRDARGRIVVTEAIADNLVEQYTIPSSNSQEIAHSPSPAPIGWDLGWATTPSPTTTPSVIDTSNVTIGEALEAAAITVGDKPVDQGDAAAIRTAEAKATGTNVSQLPGGGLGAAAQAAATFNDRVAYDYNKITISDVLTDAATKLPRDKGVTMEDAEGVRGAELNKKPDSMTTPGGVADTMATAARVNQDDRP</sequence>
<keyword evidence="2" id="KW-0677">Repeat</keyword>
<dbReference type="Gramene" id="OMO77704">
    <property type="protein sequence ID" value="OMO77704"/>
    <property type="gene ID" value="CCACVL1_14896"/>
</dbReference>
<dbReference type="InterPro" id="IPR042971">
    <property type="entry name" value="LEA_SMP"/>
</dbReference>
<protein>
    <submittedName>
        <fullName evidence="5">Seed maturation protein</fullName>
    </submittedName>
</protein>
<reference evidence="5 6" key="1">
    <citation type="submission" date="2013-09" db="EMBL/GenBank/DDBJ databases">
        <title>Corchorus capsularis genome sequencing.</title>
        <authorList>
            <person name="Alam M."/>
            <person name="Haque M.S."/>
            <person name="Islam M.S."/>
            <person name="Emdad E.M."/>
            <person name="Islam M.M."/>
            <person name="Ahmed B."/>
            <person name="Halim A."/>
            <person name="Hossen Q.M.M."/>
            <person name="Hossain M.Z."/>
            <person name="Ahmed R."/>
            <person name="Khan M.M."/>
            <person name="Islam R."/>
            <person name="Rashid M.M."/>
            <person name="Khan S.A."/>
            <person name="Rahman M.S."/>
            <person name="Alam M."/>
        </authorList>
    </citation>
    <scope>NUCLEOTIDE SEQUENCE [LARGE SCALE GENOMIC DNA]</scope>
    <source>
        <strain evidence="6">cv. CVL-1</strain>
        <tissue evidence="5">Whole seedling</tissue>
    </source>
</reference>
<dbReference type="PANTHER" id="PTHR31174">
    <property type="entry name" value="SEED MATURATION FAMILY PROTEIN"/>
    <property type="match status" value="1"/>
</dbReference>
<organism evidence="5 6">
    <name type="scientific">Corchorus capsularis</name>
    <name type="common">Jute</name>
    <dbReference type="NCBI Taxonomy" id="210143"/>
    <lineage>
        <taxon>Eukaryota</taxon>
        <taxon>Viridiplantae</taxon>
        <taxon>Streptophyta</taxon>
        <taxon>Embryophyta</taxon>
        <taxon>Tracheophyta</taxon>
        <taxon>Spermatophyta</taxon>
        <taxon>Magnoliopsida</taxon>
        <taxon>eudicotyledons</taxon>
        <taxon>Gunneridae</taxon>
        <taxon>Pentapetalae</taxon>
        <taxon>rosids</taxon>
        <taxon>malvids</taxon>
        <taxon>Malvales</taxon>
        <taxon>Malvaceae</taxon>
        <taxon>Grewioideae</taxon>
        <taxon>Apeibeae</taxon>
        <taxon>Corchorus</taxon>
    </lineage>
</organism>
<proteinExistence type="inferred from homology"/>
<feature type="region of interest" description="Disordered" evidence="3">
    <location>
        <begin position="251"/>
        <end position="292"/>
    </location>
</feature>
<feature type="domain" description="SMP" evidence="4">
    <location>
        <begin position="231"/>
        <end position="289"/>
    </location>
</feature>
<comment type="caution">
    <text evidence="5">The sequence shown here is derived from an EMBL/GenBank/DDBJ whole genome shotgun (WGS) entry which is preliminary data.</text>
</comment>
<dbReference type="InterPro" id="IPR007011">
    <property type="entry name" value="LEA_SMP_dom"/>
</dbReference>
<name>A0A1R3I570_COCAP</name>
<dbReference type="PANTHER" id="PTHR31174:SF31">
    <property type="entry name" value="LATE EMBRYOGENESIS ABUNDANT PROTEIN 3"/>
    <property type="match status" value="1"/>
</dbReference>
<feature type="region of interest" description="Disordered" evidence="3">
    <location>
        <begin position="1"/>
        <end position="23"/>
    </location>
</feature>
<evidence type="ECO:0000313" key="6">
    <source>
        <dbReference type="Proteomes" id="UP000188268"/>
    </source>
</evidence>
<dbReference type="Pfam" id="PF04927">
    <property type="entry name" value="SMP"/>
    <property type="match status" value="3"/>
</dbReference>
<evidence type="ECO:0000256" key="2">
    <source>
        <dbReference type="ARBA" id="ARBA00022737"/>
    </source>
</evidence>
<feature type="compositionally biased region" description="Polar residues" evidence="3">
    <location>
        <begin position="1"/>
        <end position="16"/>
    </location>
</feature>